<reference evidence="3 4" key="1">
    <citation type="submission" date="2018-05" db="EMBL/GenBank/DDBJ databases">
        <title>Amnibacterium sp. M8JJ-5, whole genome shotgun sequence.</title>
        <authorList>
            <person name="Tuo L."/>
        </authorList>
    </citation>
    <scope>NUCLEOTIDE SEQUENCE [LARGE SCALE GENOMIC DNA]</scope>
    <source>
        <strain evidence="3 4">M8JJ-5</strain>
    </source>
</reference>
<feature type="domain" description="Creatinase N-terminal" evidence="2">
    <location>
        <begin position="14"/>
        <end position="170"/>
    </location>
</feature>
<evidence type="ECO:0000259" key="2">
    <source>
        <dbReference type="Pfam" id="PF01321"/>
    </source>
</evidence>
<dbReference type="InterPro" id="IPR029149">
    <property type="entry name" value="Creatin/AminoP/Spt16_N"/>
</dbReference>
<dbReference type="InterPro" id="IPR050659">
    <property type="entry name" value="Peptidase_M24B"/>
</dbReference>
<dbReference type="Pfam" id="PF00557">
    <property type="entry name" value="Peptidase_M24"/>
    <property type="match status" value="1"/>
</dbReference>
<gene>
    <name evidence="3" type="ORF">DDQ50_10340</name>
</gene>
<dbReference type="OrthoDB" id="9806388at2"/>
<organism evidence="3 4">
    <name type="scientific">Amnibacterium flavum</name>
    <dbReference type="NCBI Taxonomy" id="2173173"/>
    <lineage>
        <taxon>Bacteria</taxon>
        <taxon>Bacillati</taxon>
        <taxon>Actinomycetota</taxon>
        <taxon>Actinomycetes</taxon>
        <taxon>Micrococcales</taxon>
        <taxon>Microbacteriaceae</taxon>
        <taxon>Amnibacterium</taxon>
    </lineage>
</organism>
<sequence length="396" mass="42100">MSARLIDRSLVAARLDRLRGALERAPFDTVLALSAANFDYATGYRSVSATVHGISPLAALVGADELLVVGPVSDSAPGFDYGLVESDFVAYGRFYFESEDGGATATGLVDQHADYAAAIAAAVLRQGLSSSRIGLDEKACPVPLRRQLAELLPGVEFVDASDWFSVVRSIKLGGEIDLLERAARIVESAMIDGMAAAAVGVTEAEIARVVTTTMVASGMEPRFTVVTSGPRSALADAYATDRALEGGDLLRFDVGGMYEGYWADLGRTAVMGEPSTKQRTFYEAMLAGEQAQFDLAAPGVPAEDVFQRAVEVVEQTGPTPYRRQHCGHGIGLEVYEAPIIRPGSPAPLEPGMTFCFETPYYEIGWGGMMVEDALVVTEAGVRLLSDRARGLTVVNA</sequence>
<feature type="domain" description="Peptidase M24" evidence="1">
    <location>
        <begin position="178"/>
        <end position="378"/>
    </location>
</feature>
<dbReference type="SUPFAM" id="SSF53092">
    <property type="entry name" value="Creatinase/prolidase N-terminal domain"/>
    <property type="match status" value="1"/>
</dbReference>
<dbReference type="Gene3D" id="3.40.350.10">
    <property type="entry name" value="Creatinase/prolidase N-terminal domain"/>
    <property type="match status" value="1"/>
</dbReference>
<dbReference type="Proteomes" id="UP000244893">
    <property type="component" value="Unassembled WGS sequence"/>
</dbReference>
<dbReference type="RefSeq" id="WP_116756653.1">
    <property type="nucleotide sequence ID" value="NZ_JBHUEX010000001.1"/>
</dbReference>
<dbReference type="SUPFAM" id="SSF55920">
    <property type="entry name" value="Creatinase/aminopeptidase"/>
    <property type="match status" value="1"/>
</dbReference>
<dbReference type="CDD" id="cd01066">
    <property type="entry name" value="APP_MetAP"/>
    <property type="match status" value="1"/>
</dbReference>
<proteinExistence type="predicted"/>
<dbReference type="AlphaFoldDB" id="A0A2V1HSW3"/>
<evidence type="ECO:0000313" key="3">
    <source>
        <dbReference type="EMBL" id="PVZ94139.1"/>
    </source>
</evidence>
<dbReference type="Gene3D" id="3.90.230.10">
    <property type="entry name" value="Creatinase/methionine aminopeptidase superfamily"/>
    <property type="match status" value="1"/>
</dbReference>
<evidence type="ECO:0000313" key="4">
    <source>
        <dbReference type="Proteomes" id="UP000244893"/>
    </source>
</evidence>
<dbReference type="InterPro" id="IPR000994">
    <property type="entry name" value="Pept_M24"/>
</dbReference>
<protein>
    <recommendedName>
        <fullName evidence="5">Aminopeptidase P family protein</fullName>
    </recommendedName>
</protein>
<accession>A0A2V1HSW3</accession>
<evidence type="ECO:0000259" key="1">
    <source>
        <dbReference type="Pfam" id="PF00557"/>
    </source>
</evidence>
<dbReference type="PANTHER" id="PTHR46112">
    <property type="entry name" value="AMINOPEPTIDASE"/>
    <property type="match status" value="1"/>
</dbReference>
<keyword evidence="4" id="KW-1185">Reference proteome</keyword>
<dbReference type="InterPro" id="IPR000587">
    <property type="entry name" value="Creatinase_N"/>
</dbReference>
<comment type="caution">
    <text evidence="3">The sequence shown here is derived from an EMBL/GenBank/DDBJ whole genome shotgun (WGS) entry which is preliminary data.</text>
</comment>
<evidence type="ECO:0008006" key="5">
    <source>
        <dbReference type="Google" id="ProtNLM"/>
    </source>
</evidence>
<dbReference type="PANTHER" id="PTHR46112:SF2">
    <property type="entry name" value="XAA-PRO AMINOPEPTIDASE P-RELATED"/>
    <property type="match status" value="1"/>
</dbReference>
<name>A0A2V1HSW3_9MICO</name>
<dbReference type="EMBL" id="QEOP01000002">
    <property type="protein sequence ID" value="PVZ94139.1"/>
    <property type="molecule type" value="Genomic_DNA"/>
</dbReference>
<dbReference type="Pfam" id="PF01321">
    <property type="entry name" value="Creatinase_N"/>
    <property type="match status" value="1"/>
</dbReference>
<dbReference type="InterPro" id="IPR036005">
    <property type="entry name" value="Creatinase/aminopeptidase-like"/>
</dbReference>